<dbReference type="RefSeq" id="WP_182330227.1">
    <property type="nucleotide sequence ID" value="NZ_CP058555.1"/>
</dbReference>
<dbReference type="InterPro" id="IPR038718">
    <property type="entry name" value="SNF2-like_sf"/>
</dbReference>
<dbReference type="Proteomes" id="UP000515450">
    <property type="component" value="Chromosome"/>
</dbReference>
<reference evidence="4 5" key="1">
    <citation type="journal article" date="2020" name="G3 (Bethesda)">
        <title>CeMbio - The Caenorhabditis elegans Microbiome Resource.</title>
        <authorList>
            <person name="Dirksen P."/>
            <person name="Assie A."/>
            <person name="Zimmermann J."/>
            <person name="Zhang F."/>
            <person name="Tietje A.M."/>
            <person name="Marsh S.A."/>
            <person name="Felix M.A."/>
            <person name="Shapira M."/>
            <person name="Kaleta C."/>
            <person name="Schulenburg H."/>
            <person name="Samuel B."/>
        </authorList>
    </citation>
    <scope>NUCLEOTIDE SEQUENCE [LARGE SCALE GENOMIC DNA]</scope>
    <source>
        <strain evidence="4 5">BIGb0170</strain>
    </source>
</reference>
<dbReference type="AlphaFoldDB" id="A0A7G5E5P0"/>
<dbReference type="PANTHER" id="PTHR10799">
    <property type="entry name" value="SNF2/RAD54 HELICASE FAMILY"/>
    <property type="match status" value="1"/>
</dbReference>
<keyword evidence="5" id="KW-1185">Reference proteome</keyword>
<dbReference type="GO" id="GO:0016787">
    <property type="term" value="F:hydrolase activity"/>
    <property type="evidence" value="ECO:0007669"/>
    <property type="project" value="UniProtKB-KW"/>
</dbReference>
<gene>
    <name evidence="4" type="ORF">HS960_17365</name>
</gene>
<dbReference type="InterPro" id="IPR014001">
    <property type="entry name" value="Helicase_ATP-bd"/>
</dbReference>
<keyword evidence="4" id="KW-0067">ATP-binding</keyword>
<dbReference type="InterPro" id="IPR001650">
    <property type="entry name" value="Helicase_C-like"/>
</dbReference>
<dbReference type="PROSITE" id="PS51194">
    <property type="entry name" value="HELICASE_CTER"/>
    <property type="match status" value="1"/>
</dbReference>
<dbReference type="InterPro" id="IPR027417">
    <property type="entry name" value="P-loop_NTPase"/>
</dbReference>
<dbReference type="Gene3D" id="3.40.50.10810">
    <property type="entry name" value="Tandem AAA-ATPase domain"/>
    <property type="match status" value="1"/>
</dbReference>
<evidence type="ECO:0000313" key="5">
    <source>
        <dbReference type="Proteomes" id="UP000515450"/>
    </source>
</evidence>
<dbReference type="CDD" id="cd18793">
    <property type="entry name" value="SF2_C_SNF"/>
    <property type="match status" value="1"/>
</dbReference>
<dbReference type="PROSITE" id="PS51192">
    <property type="entry name" value="HELICASE_ATP_BIND_1"/>
    <property type="match status" value="1"/>
</dbReference>
<feature type="domain" description="Helicase ATP-binding" evidence="2">
    <location>
        <begin position="717"/>
        <end position="876"/>
    </location>
</feature>
<accession>A0A7G5E5P0</accession>
<evidence type="ECO:0000259" key="3">
    <source>
        <dbReference type="PROSITE" id="PS51194"/>
    </source>
</evidence>
<keyword evidence="4" id="KW-0347">Helicase</keyword>
<keyword evidence="1" id="KW-0378">Hydrolase</keyword>
<dbReference type="GO" id="GO:0005524">
    <property type="term" value="F:ATP binding"/>
    <property type="evidence" value="ECO:0007669"/>
    <property type="project" value="InterPro"/>
</dbReference>
<dbReference type="EMBL" id="CP058555">
    <property type="protein sequence ID" value="QMV69315.1"/>
    <property type="molecule type" value="Genomic_DNA"/>
</dbReference>
<dbReference type="InterPro" id="IPR000330">
    <property type="entry name" value="SNF2_N"/>
</dbReference>
<protein>
    <submittedName>
        <fullName evidence="4">DEAD/DEAH box helicase</fullName>
    </submittedName>
</protein>
<evidence type="ECO:0000259" key="2">
    <source>
        <dbReference type="PROSITE" id="PS51192"/>
    </source>
</evidence>
<proteinExistence type="predicted"/>
<keyword evidence="4" id="KW-0547">Nucleotide-binding</keyword>
<dbReference type="SMART" id="SM00490">
    <property type="entry name" value="HELICc"/>
    <property type="match status" value="1"/>
</dbReference>
<dbReference type="InterPro" id="IPR049730">
    <property type="entry name" value="SNF2/RAD54-like_C"/>
</dbReference>
<organism evidence="4 5">
    <name type="scientific">Sphingobacterium paramultivorum</name>
    <dbReference type="NCBI Taxonomy" id="2886510"/>
    <lineage>
        <taxon>Bacteria</taxon>
        <taxon>Pseudomonadati</taxon>
        <taxon>Bacteroidota</taxon>
        <taxon>Sphingobacteriia</taxon>
        <taxon>Sphingobacteriales</taxon>
        <taxon>Sphingobacteriaceae</taxon>
        <taxon>Sphingobacterium</taxon>
    </lineage>
</organism>
<dbReference type="Gene3D" id="3.40.50.300">
    <property type="entry name" value="P-loop containing nucleotide triphosphate hydrolases"/>
    <property type="match status" value="1"/>
</dbReference>
<evidence type="ECO:0000256" key="1">
    <source>
        <dbReference type="ARBA" id="ARBA00022801"/>
    </source>
</evidence>
<dbReference type="SUPFAM" id="SSF52540">
    <property type="entry name" value="P-loop containing nucleoside triphosphate hydrolases"/>
    <property type="match status" value="2"/>
</dbReference>
<dbReference type="SMART" id="SM00487">
    <property type="entry name" value="DEXDc"/>
    <property type="match status" value="1"/>
</dbReference>
<name>A0A7G5E5P0_9SPHI</name>
<feature type="domain" description="Helicase C-terminal" evidence="3">
    <location>
        <begin position="1002"/>
        <end position="1152"/>
    </location>
</feature>
<dbReference type="GO" id="GO:0004386">
    <property type="term" value="F:helicase activity"/>
    <property type="evidence" value="ECO:0007669"/>
    <property type="project" value="UniProtKB-KW"/>
</dbReference>
<evidence type="ECO:0000313" key="4">
    <source>
        <dbReference type="EMBL" id="QMV69315.1"/>
    </source>
</evidence>
<sequence length="1165" mass="135854">MGNNVENLGLATDVAPIIPDKEKNSFIIPWENQEDLYISSDYFLKLYKGEIPLEDFRLYCYSVRIIKVNKFKWPFSLRRDGNYKNKYLKIDLEIKEIGLKVKCDCKKRHDSLCDYVIIGLYRKFLLSNKFLHDLYAKDIAILPESQHKFFQLGISRLYYRNDKVCIENHKQFGQVYNYFDHQELKSELLDAASENRWLGQPGAPFPDFMYVIPSERQVDGLPFLIPFEIDSKINYLGEFGNELANFADSDVLKIDLCRKILAFSKSPQRQIRDREQDNLRNDFDHVEKDFIVSAWRKLLEGKSDQRLRVAFVDRNNFKTTIENFKYPSKYRTTYRNVILAGDDLSLKFHLKEYSDHLLLSLILVYKGEELKDYTSECRSNFFFINLNEDECLFVDNLQKEFLLRFFHSISTKITVLKRDYEDFFTCMLIPLSTSLHIDLEPLNKDTVFISNTAHHVPQFKVVVEKDDDDHLNFELKAMLSEKEEYVIPYGGNLILKSENGTCLYTERDLVGENEFNTFIEAQLPNLKSCSNRMVKRLEWQGYSNRNRLYEFIKKCKSKGYKTILNNISKGAYLLPHQLKWEVLDIRQDNNVFSIYMIFKFGTMIYLPGEFEEKIVNDYSSIQLADKSFGYIKASDKALFDVLFNYAVVETDCLKLTSAQLLSFQTRLDRIDPRIIQNSLAERRKKLLNTDEIALLDVPKEIQAELRPYQQAGFSWMVFLSDFQWGGILADDMGLGKTLQAITLLEYFYQNNPKAAPSIIIVPNSLLFNWLAEFKKFSPNRRTSIYHGQKRREVTEIENESILITTYGTVMMELDFLKSQSFSYMILDESQAVKNRNSKRFKSLTELKSCYRIAMTGTPIENGVEDIYAQMSMVNPGFFGTYGNFNNTYRGIKDENTAQETVLGLQKMIQPFILRRTKKQVALDLPEKTETILYMDMLPEQRKIYDKVRKIFKGEIENNLNNADSPKSKFWAIEALQKLRQLCNSPILMKDGGFGHESIKLDFIDDIMDEVAPNHKILLFSAYTSMLKLVAQRIENKGIAYAYLDGKMNQDQRQNAVERFQKEDECRVFLISLKAGGTGLNLTAADYVYILDPWWNPAAEAQAIDRCYRIGQEKHVMAYKIVCRDSVEEHILALQESKKRISEGLILDEANLMKSISKDELLKLFE</sequence>
<dbReference type="Pfam" id="PF00271">
    <property type="entry name" value="Helicase_C"/>
    <property type="match status" value="1"/>
</dbReference>
<dbReference type="Pfam" id="PF00176">
    <property type="entry name" value="SNF2-rel_dom"/>
    <property type="match status" value="1"/>
</dbReference>